<dbReference type="SUPFAM" id="SSF69179">
    <property type="entry name" value="Integrin domains"/>
    <property type="match status" value="1"/>
</dbReference>
<evidence type="ECO:0000256" key="6">
    <source>
        <dbReference type="SAM" id="Phobius"/>
    </source>
</evidence>
<keyword evidence="6" id="KW-0812">Transmembrane</keyword>
<comment type="caution">
    <text evidence="7">The sequence shown here is derived from an EMBL/GenBank/DDBJ whole genome shotgun (WGS) entry which is preliminary data.</text>
</comment>
<dbReference type="Gene3D" id="2.60.40.1530">
    <property type="entry name" value="ntegrin, alpha v. Chain A, domain 4"/>
    <property type="match status" value="1"/>
</dbReference>
<evidence type="ECO:0000256" key="3">
    <source>
        <dbReference type="ARBA" id="ARBA00023136"/>
    </source>
</evidence>
<evidence type="ECO:0000256" key="2">
    <source>
        <dbReference type="ARBA" id="ARBA00023037"/>
    </source>
</evidence>
<feature type="region of interest" description="Disordered" evidence="5">
    <location>
        <begin position="386"/>
        <end position="418"/>
    </location>
</feature>
<organism evidence="7 8">
    <name type="scientific">Meganyctiphanes norvegica</name>
    <name type="common">Northern krill</name>
    <name type="synonym">Thysanopoda norvegica</name>
    <dbReference type="NCBI Taxonomy" id="48144"/>
    <lineage>
        <taxon>Eukaryota</taxon>
        <taxon>Metazoa</taxon>
        <taxon>Ecdysozoa</taxon>
        <taxon>Arthropoda</taxon>
        <taxon>Crustacea</taxon>
        <taxon>Multicrustacea</taxon>
        <taxon>Malacostraca</taxon>
        <taxon>Eumalacostraca</taxon>
        <taxon>Eucarida</taxon>
        <taxon>Euphausiacea</taxon>
        <taxon>Euphausiidae</taxon>
        <taxon>Meganyctiphanes</taxon>
    </lineage>
</organism>
<keyword evidence="2" id="KW-0401">Integrin</keyword>
<dbReference type="Gene3D" id="1.20.5.930">
    <property type="entry name" value="Bicelle-embedded integrin alpha(iib) transmembrane segment"/>
    <property type="match status" value="1"/>
</dbReference>
<protein>
    <recommendedName>
        <fullName evidence="9">Integrin alpha-2 domain-containing protein</fullName>
    </recommendedName>
</protein>
<dbReference type="AlphaFoldDB" id="A0AAV2S0U2"/>
<evidence type="ECO:0008006" key="9">
    <source>
        <dbReference type="Google" id="ProtNLM"/>
    </source>
</evidence>
<feature type="non-terminal residue" evidence="7">
    <location>
        <position position="418"/>
    </location>
</feature>
<dbReference type="GO" id="GO:0008305">
    <property type="term" value="C:integrin complex"/>
    <property type="evidence" value="ECO:0007669"/>
    <property type="project" value="TreeGrafter"/>
</dbReference>
<dbReference type="GO" id="GO:0007157">
    <property type="term" value="P:heterophilic cell-cell adhesion via plasma membrane cell adhesion molecules"/>
    <property type="evidence" value="ECO:0007669"/>
    <property type="project" value="UniProtKB-ARBA"/>
</dbReference>
<keyword evidence="6" id="KW-1133">Transmembrane helix</keyword>
<keyword evidence="8" id="KW-1185">Reference proteome</keyword>
<accession>A0AAV2S0U2</accession>
<comment type="subcellular location">
    <subcellularLocation>
        <location evidence="1">Membrane</location>
        <topology evidence="1">Single-pass type I membrane protein</topology>
    </subcellularLocation>
</comment>
<dbReference type="PANTHER" id="PTHR23220">
    <property type="entry name" value="INTEGRIN ALPHA"/>
    <property type="match status" value="1"/>
</dbReference>
<dbReference type="GO" id="GO:0007229">
    <property type="term" value="P:integrin-mediated signaling pathway"/>
    <property type="evidence" value="ECO:0007669"/>
    <property type="project" value="UniProtKB-KW"/>
</dbReference>
<dbReference type="EMBL" id="CAXKWB010041819">
    <property type="protein sequence ID" value="CAL4157028.1"/>
    <property type="molecule type" value="Genomic_DNA"/>
</dbReference>
<name>A0AAV2S0U2_MEGNR</name>
<proteinExistence type="predicted"/>
<dbReference type="Proteomes" id="UP001497623">
    <property type="component" value="Unassembled WGS sequence"/>
</dbReference>
<dbReference type="GO" id="GO:0033627">
    <property type="term" value="P:cell adhesion mediated by integrin"/>
    <property type="evidence" value="ECO:0007669"/>
    <property type="project" value="TreeGrafter"/>
</dbReference>
<evidence type="ECO:0000313" key="8">
    <source>
        <dbReference type="Proteomes" id="UP001497623"/>
    </source>
</evidence>
<keyword evidence="3 6" id="KW-0472">Membrane</keyword>
<gene>
    <name evidence="7" type="ORF">MNOR_LOCUS31806</name>
</gene>
<feature type="compositionally biased region" description="Basic and acidic residues" evidence="5">
    <location>
        <begin position="399"/>
        <end position="418"/>
    </location>
</feature>
<reference evidence="7 8" key="1">
    <citation type="submission" date="2024-05" db="EMBL/GenBank/DDBJ databases">
        <authorList>
            <person name="Wallberg A."/>
        </authorList>
    </citation>
    <scope>NUCLEOTIDE SEQUENCE [LARGE SCALE GENOMIC DNA]</scope>
</reference>
<dbReference type="GO" id="GO:0005178">
    <property type="term" value="F:integrin binding"/>
    <property type="evidence" value="ECO:0007669"/>
    <property type="project" value="TreeGrafter"/>
</dbReference>
<dbReference type="InterPro" id="IPR018184">
    <property type="entry name" value="Integrin_alpha_C_CS"/>
</dbReference>
<dbReference type="InterPro" id="IPR032695">
    <property type="entry name" value="Integrin_dom_sf"/>
</dbReference>
<dbReference type="PANTHER" id="PTHR23220:SF122">
    <property type="entry name" value="INTEGRIN ALPHA-PS1"/>
    <property type="match status" value="1"/>
</dbReference>
<dbReference type="PROSITE" id="PS00242">
    <property type="entry name" value="INTEGRIN_ALPHA"/>
    <property type="match status" value="1"/>
</dbReference>
<evidence type="ECO:0000256" key="1">
    <source>
        <dbReference type="ARBA" id="ARBA00004479"/>
    </source>
</evidence>
<keyword evidence="4" id="KW-0325">Glycoprotein</keyword>
<dbReference type="GO" id="GO:0007160">
    <property type="term" value="P:cell-matrix adhesion"/>
    <property type="evidence" value="ECO:0007669"/>
    <property type="project" value="TreeGrafter"/>
</dbReference>
<dbReference type="GO" id="GO:0009897">
    <property type="term" value="C:external side of plasma membrane"/>
    <property type="evidence" value="ECO:0007669"/>
    <property type="project" value="TreeGrafter"/>
</dbReference>
<evidence type="ECO:0000256" key="5">
    <source>
        <dbReference type="SAM" id="MobiDB-lite"/>
    </source>
</evidence>
<sequence length="418" mass="46594">MYIFNNTTLKFMCGSNASSCLTQTDLNIIAYNSSIPFNISEKKLRVPIKVRAESGIAVMMQLQIKFMPQAGLKLEKLNVTNQQKFFTCVQQNCSLNSILRSGNDVEVEVILKQDINTLVGRLVKQLDNITLVITATCLNPDIDDTNNNITLIFSPHFIPSVHILNMSVPESVLGEAAEFSDGQKSVTFPRDSFLLDDPKKSKSLGLIYQHRITLRNTGTTRLPNLTVNIEWPVIYLDDDILVMLLVQQPVHEKADVNNNCDILNTPSSLISNLLKIQCDIINLEVNEVSQIKVEGIILKSYFEKIGYASYTFVSSWSMELESPSGTRVKTLPEASTNGTISTVLTMRPPPAEVPVWAIILGVIGGILLLVALGGVLYKIGFFKRKRPPVRPASQQRTSGRTEDPQQVEERKETQKNKV</sequence>
<evidence type="ECO:0000313" key="7">
    <source>
        <dbReference type="EMBL" id="CAL4157028.1"/>
    </source>
</evidence>
<feature type="transmembrane region" description="Helical" evidence="6">
    <location>
        <begin position="355"/>
        <end position="377"/>
    </location>
</feature>
<evidence type="ECO:0000256" key="4">
    <source>
        <dbReference type="ARBA" id="ARBA00023180"/>
    </source>
</evidence>